<dbReference type="Pfam" id="PF02518">
    <property type="entry name" value="HATPase_c"/>
    <property type="match status" value="1"/>
</dbReference>
<dbReference type="GO" id="GO:0007234">
    <property type="term" value="P:osmosensory signaling via phosphorelay pathway"/>
    <property type="evidence" value="ECO:0007669"/>
    <property type="project" value="TreeGrafter"/>
</dbReference>
<dbReference type="InterPro" id="IPR035965">
    <property type="entry name" value="PAS-like_dom_sf"/>
</dbReference>
<dbReference type="Gene3D" id="1.10.287.130">
    <property type="match status" value="1"/>
</dbReference>
<dbReference type="CDD" id="cd00082">
    <property type="entry name" value="HisKA"/>
    <property type="match status" value="1"/>
</dbReference>
<dbReference type="SMART" id="SM00091">
    <property type="entry name" value="PAS"/>
    <property type="match status" value="1"/>
</dbReference>
<reference evidence="17 18" key="1">
    <citation type="submission" date="2019-06" db="EMBL/GenBank/DDBJ databases">
        <title>Genome sequence of Rhodobacteraceae bacterium D4M1.</title>
        <authorList>
            <person name="Cao J."/>
        </authorList>
    </citation>
    <scope>NUCLEOTIDE SEQUENCE [LARGE SCALE GENOMIC DNA]</scope>
    <source>
        <strain evidence="17 18">D4M1</strain>
    </source>
</reference>
<evidence type="ECO:0000259" key="16">
    <source>
        <dbReference type="PROSITE" id="PS50885"/>
    </source>
</evidence>
<feature type="domain" description="PAS" evidence="14">
    <location>
        <begin position="381"/>
        <end position="434"/>
    </location>
</feature>
<dbReference type="Pfam" id="PF00512">
    <property type="entry name" value="HisKA"/>
    <property type="match status" value="1"/>
</dbReference>
<comment type="subcellular location">
    <subcellularLocation>
        <location evidence="2">Membrane</location>
    </subcellularLocation>
</comment>
<evidence type="ECO:0000256" key="11">
    <source>
        <dbReference type="ARBA" id="ARBA00070616"/>
    </source>
</evidence>
<evidence type="ECO:0000259" key="14">
    <source>
        <dbReference type="PROSITE" id="PS50112"/>
    </source>
</evidence>
<dbReference type="EMBL" id="CP040818">
    <property type="protein sequence ID" value="QDL90462.1"/>
    <property type="molecule type" value="Genomic_DNA"/>
</dbReference>
<keyword evidence="18" id="KW-1185">Reference proteome</keyword>
<feature type="domain" description="PAC" evidence="15">
    <location>
        <begin position="458"/>
        <end position="508"/>
    </location>
</feature>
<evidence type="ECO:0000313" key="18">
    <source>
        <dbReference type="Proteomes" id="UP000305888"/>
    </source>
</evidence>
<evidence type="ECO:0000256" key="8">
    <source>
        <dbReference type="ARBA" id="ARBA00022840"/>
    </source>
</evidence>
<dbReference type="CDD" id="cd06225">
    <property type="entry name" value="HAMP"/>
    <property type="match status" value="1"/>
</dbReference>
<dbReference type="PROSITE" id="PS50112">
    <property type="entry name" value="PAS"/>
    <property type="match status" value="1"/>
</dbReference>
<protein>
    <recommendedName>
        <fullName evidence="11">Sensor protein FixL</fullName>
        <ecNumber evidence="3">2.7.13.3</ecNumber>
    </recommendedName>
</protein>
<evidence type="ECO:0000256" key="3">
    <source>
        <dbReference type="ARBA" id="ARBA00012438"/>
    </source>
</evidence>
<keyword evidence="12" id="KW-0812">Transmembrane</keyword>
<dbReference type="SUPFAM" id="SSF47384">
    <property type="entry name" value="Homodimeric domain of signal transducing histidine kinase"/>
    <property type="match status" value="1"/>
</dbReference>
<dbReference type="Proteomes" id="UP000305888">
    <property type="component" value="Chromosome"/>
</dbReference>
<proteinExistence type="predicted"/>
<keyword evidence="6" id="KW-0547">Nucleotide-binding</keyword>
<evidence type="ECO:0000256" key="10">
    <source>
        <dbReference type="ARBA" id="ARBA00059827"/>
    </source>
</evidence>
<dbReference type="FunFam" id="3.30.450.20:FF:000060">
    <property type="entry name" value="Sensor protein FixL"/>
    <property type="match status" value="1"/>
</dbReference>
<dbReference type="InterPro" id="IPR036097">
    <property type="entry name" value="HisK_dim/P_sf"/>
</dbReference>
<dbReference type="GO" id="GO:0005524">
    <property type="term" value="F:ATP binding"/>
    <property type="evidence" value="ECO:0007669"/>
    <property type="project" value="UniProtKB-KW"/>
</dbReference>
<dbReference type="InterPro" id="IPR004358">
    <property type="entry name" value="Sig_transdc_His_kin-like_C"/>
</dbReference>
<keyword evidence="8" id="KW-0067">ATP-binding</keyword>
<dbReference type="PANTHER" id="PTHR42878:SF15">
    <property type="entry name" value="BACTERIOPHYTOCHROME"/>
    <property type="match status" value="1"/>
</dbReference>
<evidence type="ECO:0000259" key="15">
    <source>
        <dbReference type="PROSITE" id="PS50113"/>
    </source>
</evidence>
<keyword evidence="5" id="KW-0808">Transferase</keyword>
<dbReference type="InterPro" id="IPR005467">
    <property type="entry name" value="His_kinase_dom"/>
</dbReference>
<dbReference type="SMART" id="SM00388">
    <property type="entry name" value="HisKA"/>
    <property type="match status" value="1"/>
</dbReference>
<dbReference type="SMART" id="SM00387">
    <property type="entry name" value="HATPase_c"/>
    <property type="match status" value="1"/>
</dbReference>
<sequence length="746" mass="82853">MERMGRSPYMFGMRERIILLLLLVSLCGMAAVGFATFNFARNQITESWLSQLRRLVNEQEREIRLITGHWSDRVLALTTTDSLPAVASELFRHRTPEALDRLRVRLKEGFDSVRLLERLAFCGPAGGELASVGAPAARPGHCQTIPRRLKDGPPEIVDLWFDPGEARLHVLVAGILRHEDARVGTLLAVFDASELLATVGNHDGLSRTGEILVARRDPDGTVELLTPRRFPARLGPVTPAKDDPAILAALDGRELTADSTALADTRGKRVLVATGYIPTLGWGIVARIDHADALRPARAQLETVGFIFALVSVVVLVVGIFLARMITRPTLHLVDVVRQIMEGDGSRRAEIMSSDEIGYLAHSFNTAMDFLDRKTRTLEESEGRMRAVLDTTVDGIVTIDTQGTIESFNRGCETIFGYAAREVVGRNVRCLMPEPYHSAHDGYLGAYARTGRRQIIGSGREVSGRRKDGSTFPLDLAVSEVLLDKRRIYCGILRDISERKEAEHQLALTMDDLRRSNAELEEYAHAASHDLKSPLRAVERITSWLEEDLAPHLDEQNRERMRKLRSRVRRMDQFLDDLMAYSRAGRPAAQEEPVNVGQLVEGLRPMVDMPEDMALVVDPALHEIQLPRMPLAQVFINLLSNAVKHHGAPGGLISVNVRVLPEGYEFTVRDDGPGIPKQFHDRVFEMFQTLQPRDQHEASGMGLALVKKIVTARRGQVRILTGEGEGTCIAFTWPNPGPATTPETEV</sequence>
<evidence type="ECO:0000256" key="4">
    <source>
        <dbReference type="ARBA" id="ARBA00022553"/>
    </source>
</evidence>
<dbReference type="GO" id="GO:0016020">
    <property type="term" value="C:membrane"/>
    <property type="evidence" value="ECO:0007669"/>
    <property type="project" value="UniProtKB-SubCell"/>
</dbReference>
<accession>A0A5B8FVU0</accession>
<evidence type="ECO:0000259" key="13">
    <source>
        <dbReference type="PROSITE" id="PS50109"/>
    </source>
</evidence>
<dbReference type="GO" id="GO:0030295">
    <property type="term" value="F:protein kinase activator activity"/>
    <property type="evidence" value="ECO:0007669"/>
    <property type="project" value="TreeGrafter"/>
</dbReference>
<dbReference type="Pfam" id="PF13426">
    <property type="entry name" value="PAS_9"/>
    <property type="match status" value="1"/>
</dbReference>
<dbReference type="InterPro" id="IPR000700">
    <property type="entry name" value="PAS-assoc_C"/>
</dbReference>
<dbReference type="PANTHER" id="PTHR42878">
    <property type="entry name" value="TWO-COMPONENT HISTIDINE KINASE"/>
    <property type="match status" value="1"/>
</dbReference>
<dbReference type="InterPro" id="IPR050351">
    <property type="entry name" value="BphY/WalK/GraS-like"/>
</dbReference>
<dbReference type="InterPro" id="IPR003660">
    <property type="entry name" value="HAMP_dom"/>
</dbReference>
<dbReference type="InterPro" id="IPR003594">
    <property type="entry name" value="HATPase_dom"/>
</dbReference>
<comment type="function">
    <text evidence="10">Putative oxygen sensor; modulates the activity of FixJ, a transcriptional activator of nitrogen fixation fixK gene. FixL probably acts as a kinase that phosphorylates FixJ.</text>
</comment>
<evidence type="ECO:0000256" key="12">
    <source>
        <dbReference type="SAM" id="Phobius"/>
    </source>
</evidence>
<evidence type="ECO:0000256" key="9">
    <source>
        <dbReference type="ARBA" id="ARBA00023136"/>
    </source>
</evidence>
<dbReference type="CDD" id="cd00130">
    <property type="entry name" value="PAS"/>
    <property type="match status" value="1"/>
</dbReference>
<dbReference type="GO" id="GO:0000155">
    <property type="term" value="F:phosphorelay sensor kinase activity"/>
    <property type="evidence" value="ECO:0007669"/>
    <property type="project" value="InterPro"/>
</dbReference>
<dbReference type="Gene3D" id="6.10.340.10">
    <property type="match status" value="1"/>
</dbReference>
<evidence type="ECO:0000313" key="17">
    <source>
        <dbReference type="EMBL" id="QDL90462.1"/>
    </source>
</evidence>
<dbReference type="PRINTS" id="PR00344">
    <property type="entry name" value="BCTRLSENSOR"/>
</dbReference>
<feature type="domain" description="HAMP" evidence="16">
    <location>
        <begin position="324"/>
        <end position="376"/>
    </location>
</feature>
<comment type="catalytic activity">
    <reaction evidence="1">
        <text>ATP + protein L-histidine = ADP + protein N-phospho-L-histidine.</text>
        <dbReference type="EC" id="2.7.13.3"/>
    </reaction>
</comment>
<gene>
    <name evidence="17" type="ORF">FDP22_00825</name>
</gene>
<dbReference type="SUPFAM" id="SSF55874">
    <property type="entry name" value="ATPase domain of HSP90 chaperone/DNA topoisomerase II/histidine kinase"/>
    <property type="match status" value="1"/>
</dbReference>
<evidence type="ECO:0000256" key="1">
    <source>
        <dbReference type="ARBA" id="ARBA00000085"/>
    </source>
</evidence>
<dbReference type="OrthoDB" id="9795133at2"/>
<keyword evidence="9 12" id="KW-0472">Membrane</keyword>
<dbReference type="Pfam" id="PF00672">
    <property type="entry name" value="HAMP"/>
    <property type="match status" value="1"/>
</dbReference>
<evidence type="ECO:0000256" key="2">
    <source>
        <dbReference type="ARBA" id="ARBA00004370"/>
    </source>
</evidence>
<dbReference type="PROSITE" id="PS50109">
    <property type="entry name" value="HIS_KIN"/>
    <property type="match status" value="1"/>
</dbReference>
<keyword evidence="7" id="KW-0418">Kinase</keyword>
<organism evidence="17 18">
    <name type="scientific">Paroceanicella profunda</name>
    <dbReference type="NCBI Taxonomy" id="2579971"/>
    <lineage>
        <taxon>Bacteria</taxon>
        <taxon>Pseudomonadati</taxon>
        <taxon>Pseudomonadota</taxon>
        <taxon>Alphaproteobacteria</taxon>
        <taxon>Rhodobacterales</taxon>
        <taxon>Paracoccaceae</taxon>
        <taxon>Paroceanicella</taxon>
    </lineage>
</organism>
<evidence type="ECO:0000256" key="6">
    <source>
        <dbReference type="ARBA" id="ARBA00022741"/>
    </source>
</evidence>
<dbReference type="NCBIfam" id="TIGR00229">
    <property type="entry name" value="sensory_box"/>
    <property type="match status" value="1"/>
</dbReference>
<dbReference type="AlphaFoldDB" id="A0A5B8FVU0"/>
<dbReference type="EC" id="2.7.13.3" evidence="3"/>
<feature type="transmembrane region" description="Helical" evidence="12">
    <location>
        <begin position="304"/>
        <end position="323"/>
    </location>
</feature>
<dbReference type="GO" id="GO:0000156">
    <property type="term" value="F:phosphorelay response regulator activity"/>
    <property type="evidence" value="ECO:0007669"/>
    <property type="project" value="TreeGrafter"/>
</dbReference>
<dbReference type="PROSITE" id="PS50113">
    <property type="entry name" value="PAC"/>
    <property type="match status" value="1"/>
</dbReference>
<dbReference type="InterPro" id="IPR003661">
    <property type="entry name" value="HisK_dim/P_dom"/>
</dbReference>
<name>A0A5B8FVU0_9RHOB</name>
<evidence type="ECO:0000256" key="7">
    <source>
        <dbReference type="ARBA" id="ARBA00022777"/>
    </source>
</evidence>
<dbReference type="InterPro" id="IPR036890">
    <property type="entry name" value="HATPase_C_sf"/>
</dbReference>
<keyword evidence="4" id="KW-0597">Phosphoprotein</keyword>
<dbReference type="SUPFAM" id="SSF158472">
    <property type="entry name" value="HAMP domain-like"/>
    <property type="match status" value="1"/>
</dbReference>
<dbReference type="KEGG" id="ppru:FDP22_00825"/>
<dbReference type="Gene3D" id="3.30.450.20">
    <property type="entry name" value="PAS domain"/>
    <property type="match status" value="1"/>
</dbReference>
<dbReference type="PROSITE" id="PS50885">
    <property type="entry name" value="HAMP"/>
    <property type="match status" value="1"/>
</dbReference>
<keyword evidence="12" id="KW-1133">Transmembrane helix</keyword>
<feature type="domain" description="Histidine kinase" evidence="13">
    <location>
        <begin position="526"/>
        <end position="737"/>
    </location>
</feature>
<evidence type="ECO:0000256" key="5">
    <source>
        <dbReference type="ARBA" id="ARBA00022679"/>
    </source>
</evidence>
<dbReference type="InterPro" id="IPR000014">
    <property type="entry name" value="PAS"/>
</dbReference>
<dbReference type="Gene3D" id="3.30.565.10">
    <property type="entry name" value="Histidine kinase-like ATPase, C-terminal domain"/>
    <property type="match status" value="1"/>
</dbReference>
<dbReference type="SUPFAM" id="SSF55785">
    <property type="entry name" value="PYP-like sensor domain (PAS domain)"/>
    <property type="match status" value="1"/>
</dbReference>